<name>A0A9D4Z6H7_ADICA</name>
<evidence type="ECO:0000256" key="1">
    <source>
        <dbReference type="ARBA" id="ARBA00004123"/>
    </source>
</evidence>
<keyword evidence="11" id="KW-1185">Reference proteome</keyword>
<dbReference type="PANTHER" id="PTHR45614">
    <property type="entry name" value="MYB PROTEIN-RELATED"/>
    <property type="match status" value="1"/>
</dbReference>
<dbReference type="GO" id="GO:0005634">
    <property type="term" value="C:nucleus"/>
    <property type="evidence" value="ECO:0007669"/>
    <property type="project" value="UniProtKB-SubCell"/>
</dbReference>
<dbReference type="Gene3D" id="1.10.10.60">
    <property type="entry name" value="Homeodomain-like"/>
    <property type="match status" value="2"/>
</dbReference>
<dbReference type="EMBL" id="JABFUD020000020">
    <property type="protein sequence ID" value="KAI5064193.1"/>
    <property type="molecule type" value="Genomic_DNA"/>
</dbReference>
<feature type="compositionally biased region" description="Acidic residues" evidence="7">
    <location>
        <begin position="135"/>
        <end position="146"/>
    </location>
</feature>
<evidence type="ECO:0000256" key="7">
    <source>
        <dbReference type="SAM" id="MobiDB-lite"/>
    </source>
</evidence>
<feature type="domain" description="Myb-like" evidence="8">
    <location>
        <begin position="255"/>
        <end position="305"/>
    </location>
</feature>
<dbReference type="AlphaFoldDB" id="A0A9D4Z6H7"/>
<dbReference type="GO" id="GO:0000981">
    <property type="term" value="F:DNA-binding transcription factor activity, RNA polymerase II-specific"/>
    <property type="evidence" value="ECO:0007669"/>
    <property type="project" value="TreeGrafter"/>
</dbReference>
<protein>
    <submittedName>
        <fullName evidence="10">Uncharacterized protein</fullName>
    </submittedName>
</protein>
<dbReference type="PROSITE" id="PS51294">
    <property type="entry name" value="HTH_MYB"/>
    <property type="match status" value="2"/>
</dbReference>
<dbReference type="SUPFAM" id="SSF46689">
    <property type="entry name" value="Homeodomain-like"/>
    <property type="match status" value="1"/>
</dbReference>
<keyword evidence="3" id="KW-0805">Transcription regulation</keyword>
<dbReference type="SMART" id="SM00717">
    <property type="entry name" value="SANT"/>
    <property type="match status" value="2"/>
</dbReference>
<evidence type="ECO:0000256" key="6">
    <source>
        <dbReference type="ARBA" id="ARBA00023242"/>
    </source>
</evidence>
<dbReference type="InterPro" id="IPR009057">
    <property type="entry name" value="Homeodomain-like_sf"/>
</dbReference>
<accession>A0A9D4Z6H7</accession>
<keyword evidence="5" id="KW-0804">Transcription</keyword>
<keyword evidence="4" id="KW-0238">DNA-binding</keyword>
<evidence type="ECO:0000256" key="4">
    <source>
        <dbReference type="ARBA" id="ARBA00023125"/>
    </source>
</evidence>
<dbReference type="FunFam" id="1.10.10.60:FF:000060">
    <property type="entry name" value="MYB transcription factor"/>
    <property type="match status" value="1"/>
</dbReference>
<feature type="region of interest" description="Disordered" evidence="7">
    <location>
        <begin position="127"/>
        <end position="155"/>
    </location>
</feature>
<dbReference type="PANTHER" id="PTHR45614:SF259">
    <property type="entry name" value="MYB DOMAIN PROTEIN 89-RELATED"/>
    <property type="match status" value="1"/>
</dbReference>
<dbReference type="OrthoDB" id="2143914at2759"/>
<dbReference type="InterPro" id="IPR001005">
    <property type="entry name" value="SANT/Myb"/>
</dbReference>
<organism evidence="10 11">
    <name type="scientific">Adiantum capillus-veneris</name>
    <name type="common">Maidenhair fern</name>
    <dbReference type="NCBI Taxonomy" id="13818"/>
    <lineage>
        <taxon>Eukaryota</taxon>
        <taxon>Viridiplantae</taxon>
        <taxon>Streptophyta</taxon>
        <taxon>Embryophyta</taxon>
        <taxon>Tracheophyta</taxon>
        <taxon>Polypodiopsida</taxon>
        <taxon>Polypodiidae</taxon>
        <taxon>Polypodiales</taxon>
        <taxon>Pteridineae</taxon>
        <taxon>Pteridaceae</taxon>
        <taxon>Vittarioideae</taxon>
        <taxon>Adiantum</taxon>
    </lineage>
</organism>
<dbReference type="CDD" id="cd00167">
    <property type="entry name" value="SANT"/>
    <property type="match status" value="2"/>
</dbReference>
<evidence type="ECO:0000313" key="10">
    <source>
        <dbReference type="EMBL" id="KAI5064193.1"/>
    </source>
</evidence>
<evidence type="ECO:0000256" key="2">
    <source>
        <dbReference type="ARBA" id="ARBA00022737"/>
    </source>
</evidence>
<sequence length="549" mass="61152">MCSPLSSTQQYPSQLPGKPGRNRTDLDHTQDPTASISINNQICKDHSTSPDNHFGLIVDNKEPAKEPISLRIFGKVIFNNKLASSASCRCKSSTKCNYDCGTGEIGEEPEAVLTACDHNMVHNLPCSLESSTGHEDDENEEVEDMGVENHDDVEPVDMTDSTSFEDGVDEVEVGACHKISNSAIKSGNMSMQQESMSVSIGEQTKLARGHWRPAEDEKLKELVAQYGPQNWNLIAEKLEGRSGKSCRLRWFNQLDPRINRRPFSEEEEDRLLAAHHVYGNKWAMIARMFPGRTDNAVKNHWHVIMARLWREQARGSTSGSMANFQGRRGGELSRRPPHHNLINPISNRPLQRVPPNMLLFGASYNNISTHVPRSPWPRLSWQDGHRLPVSGAGNNTPTTVDLSLSRPWLVNPITTSITSSMPIQHVPKETSASRLLMSSRTEPDNTSLSVDLQLGQEDSTKSPQASTKRPKIDTTMHNVIGNSMPTSTLSLSIEEHGRSVEKITPLTPQDVQNKEPLSLLSDDKKEIYKAHSKNNSYVQYIDFLGVDAL</sequence>
<dbReference type="GO" id="GO:0000978">
    <property type="term" value="F:RNA polymerase II cis-regulatory region sequence-specific DNA binding"/>
    <property type="evidence" value="ECO:0007669"/>
    <property type="project" value="TreeGrafter"/>
</dbReference>
<keyword evidence="2" id="KW-0677">Repeat</keyword>
<proteinExistence type="predicted"/>
<evidence type="ECO:0000313" key="11">
    <source>
        <dbReference type="Proteomes" id="UP000886520"/>
    </source>
</evidence>
<gene>
    <name evidence="10" type="ORF">GOP47_0020863</name>
</gene>
<dbReference type="Proteomes" id="UP000886520">
    <property type="component" value="Chromosome 20"/>
</dbReference>
<feature type="compositionally biased region" description="Polar residues" evidence="7">
    <location>
        <begin position="438"/>
        <end position="450"/>
    </location>
</feature>
<feature type="compositionally biased region" description="Polar residues" evidence="7">
    <location>
        <begin position="1"/>
        <end position="13"/>
    </location>
</feature>
<comment type="subcellular location">
    <subcellularLocation>
        <location evidence="1">Nucleus</location>
    </subcellularLocation>
</comment>
<feature type="domain" description="HTH myb-type" evidence="9">
    <location>
        <begin position="255"/>
        <end position="309"/>
    </location>
</feature>
<dbReference type="InterPro" id="IPR017930">
    <property type="entry name" value="Myb_dom"/>
</dbReference>
<evidence type="ECO:0000259" key="9">
    <source>
        <dbReference type="PROSITE" id="PS51294"/>
    </source>
</evidence>
<evidence type="ECO:0000259" key="8">
    <source>
        <dbReference type="PROSITE" id="PS50090"/>
    </source>
</evidence>
<reference evidence="10" key="1">
    <citation type="submission" date="2021-01" db="EMBL/GenBank/DDBJ databases">
        <title>Adiantum capillus-veneris genome.</title>
        <authorList>
            <person name="Fang Y."/>
            <person name="Liao Q."/>
        </authorList>
    </citation>
    <scope>NUCLEOTIDE SEQUENCE</scope>
    <source>
        <strain evidence="10">H3</strain>
        <tissue evidence="10">Leaf</tissue>
    </source>
</reference>
<keyword evidence="6" id="KW-0539">Nucleus</keyword>
<feature type="domain" description="Myb-like" evidence="8">
    <location>
        <begin position="203"/>
        <end position="254"/>
    </location>
</feature>
<feature type="region of interest" description="Disordered" evidence="7">
    <location>
        <begin position="438"/>
        <end position="471"/>
    </location>
</feature>
<comment type="caution">
    <text evidence="10">The sequence shown here is derived from an EMBL/GenBank/DDBJ whole genome shotgun (WGS) entry which is preliminary data.</text>
</comment>
<evidence type="ECO:0000256" key="3">
    <source>
        <dbReference type="ARBA" id="ARBA00023015"/>
    </source>
</evidence>
<feature type="region of interest" description="Disordered" evidence="7">
    <location>
        <begin position="1"/>
        <end position="38"/>
    </location>
</feature>
<feature type="region of interest" description="Disordered" evidence="7">
    <location>
        <begin position="317"/>
        <end position="348"/>
    </location>
</feature>
<dbReference type="InterPro" id="IPR050560">
    <property type="entry name" value="MYB_TF"/>
</dbReference>
<dbReference type="PROSITE" id="PS50090">
    <property type="entry name" value="MYB_LIKE"/>
    <property type="match status" value="2"/>
</dbReference>
<dbReference type="Pfam" id="PF13921">
    <property type="entry name" value="Myb_DNA-bind_6"/>
    <property type="match status" value="1"/>
</dbReference>
<evidence type="ECO:0000256" key="5">
    <source>
        <dbReference type="ARBA" id="ARBA00023163"/>
    </source>
</evidence>
<feature type="domain" description="HTH myb-type" evidence="9">
    <location>
        <begin position="205"/>
        <end position="254"/>
    </location>
</feature>